<dbReference type="SUPFAM" id="SSF81665">
    <property type="entry name" value="Calcium ATPase, transmembrane domain M"/>
    <property type="match status" value="1"/>
</dbReference>
<dbReference type="InterPro" id="IPR023298">
    <property type="entry name" value="ATPase_P-typ_TM_dom_sf"/>
</dbReference>
<feature type="domain" description="HMA" evidence="16">
    <location>
        <begin position="251"/>
        <end position="316"/>
    </location>
</feature>
<dbReference type="InterPro" id="IPR008250">
    <property type="entry name" value="ATPase_P-typ_transduc_dom_A_sf"/>
</dbReference>
<proteinExistence type="inferred from homology"/>
<dbReference type="InterPro" id="IPR036412">
    <property type="entry name" value="HAD-like_sf"/>
</dbReference>
<dbReference type="SUPFAM" id="SSF56784">
    <property type="entry name" value="HAD-like"/>
    <property type="match status" value="1"/>
</dbReference>
<feature type="transmembrane region" description="Helical" evidence="15">
    <location>
        <begin position="1106"/>
        <end position="1131"/>
    </location>
</feature>
<feature type="transmembrane region" description="Helical" evidence="15">
    <location>
        <begin position="555"/>
        <end position="574"/>
    </location>
</feature>
<feature type="domain" description="HMA" evidence="16">
    <location>
        <begin position="160"/>
        <end position="228"/>
    </location>
</feature>
<dbReference type="SFLD" id="SFLDS00003">
    <property type="entry name" value="Haloacid_Dehalogenase"/>
    <property type="match status" value="1"/>
</dbReference>
<keyword evidence="8 15" id="KW-0067">ATP-binding</keyword>
<dbReference type="PROSITE" id="PS50846">
    <property type="entry name" value="HMA_2"/>
    <property type="match status" value="2"/>
</dbReference>
<evidence type="ECO:0000256" key="8">
    <source>
        <dbReference type="ARBA" id="ARBA00022840"/>
    </source>
</evidence>
<keyword evidence="18" id="KW-1185">Reference proteome</keyword>
<dbReference type="InterPro" id="IPR059000">
    <property type="entry name" value="ATPase_P-type_domA"/>
</dbReference>
<feature type="transmembrane region" description="Helical" evidence="15">
    <location>
        <begin position="713"/>
        <end position="736"/>
    </location>
</feature>
<dbReference type="NCBIfam" id="TIGR01525">
    <property type="entry name" value="ATPase-IB_hvy"/>
    <property type="match status" value="1"/>
</dbReference>
<dbReference type="AlphaFoldDB" id="A0A1V8S8Q1"/>
<dbReference type="PROSITE" id="PS00154">
    <property type="entry name" value="ATPASE_E1_E2"/>
    <property type="match status" value="1"/>
</dbReference>
<comment type="caution">
    <text evidence="17">The sequence shown here is derived from an EMBL/GenBank/DDBJ whole genome shotgun (WGS) entry which is preliminary data.</text>
</comment>
<dbReference type="InterPro" id="IPR023299">
    <property type="entry name" value="ATPase_P-typ_cyto_dom_N"/>
</dbReference>
<dbReference type="EMBL" id="NAJO01000096">
    <property type="protein sequence ID" value="OQN95433.1"/>
    <property type="molecule type" value="Genomic_DNA"/>
</dbReference>
<evidence type="ECO:0000256" key="13">
    <source>
        <dbReference type="ARBA" id="ARBA00023065"/>
    </source>
</evidence>
<dbReference type="GO" id="GO:0005524">
    <property type="term" value="F:ATP binding"/>
    <property type="evidence" value="ECO:0007669"/>
    <property type="project" value="UniProtKB-UniRule"/>
</dbReference>
<evidence type="ECO:0000256" key="2">
    <source>
        <dbReference type="ARBA" id="ARBA00006024"/>
    </source>
</evidence>
<feature type="transmembrane region" description="Helical" evidence="15">
    <location>
        <begin position="425"/>
        <end position="447"/>
    </location>
</feature>
<comment type="subcellular location">
    <subcellularLocation>
        <location evidence="1">Endomembrane system</location>
        <topology evidence="1">Multi-pass membrane protein</topology>
    </subcellularLocation>
    <subcellularLocation>
        <location evidence="15">Membrane</location>
    </subcellularLocation>
</comment>
<dbReference type="InterPro" id="IPR044492">
    <property type="entry name" value="P_typ_ATPase_HD_dom"/>
</dbReference>
<keyword evidence="7 15" id="KW-0547">Nucleotide-binding</keyword>
<dbReference type="InterPro" id="IPR027256">
    <property type="entry name" value="P-typ_ATPase_IB"/>
</dbReference>
<dbReference type="PANTHER" id="PTHR43520:SF32">
    <property type="entry name" value="COPPER RESISTANCE P-TYPE ATPASE (EUROFUNG)"/>
    <property type="match status" value="1"/>
</dbReference>
<feature type="transmembrane region" description="Helical" evidence="15">
    <location>
        <begin position="756"/>
        <end position="784"/>
    </location>
</feature>
<dbReference type="CDD" id="cd02094">
    <property type="entry name" value="P-type_ATPase_Cu-like"/>
    <property type="match status" value="1"/>
</dbReference>
<dbReference type="InterPro" id="IPR018303">
    <property type="entry name" value="ATPase_P-typ_P_site"/>
</dbReference>
<feature type="transmembrane region" description="Helical" evidence="15">
    <location>
        <begin position="1143"/>
        <end position="1164"/>
    </location>
</feature>
<keyword evidence="12" id="KW-0186">Copper</keyword>
<gene>
    <name evidence="17" type="ORF">B0A48_18490</name>
</gene>
<dbReference type="PANTHER" id="PTHR43520">
    <property type="entry name" value="ATP7, ISOFORM B"/>
    <property type="match status" value="1"/>
</dbReference>
<dbReference type="InterPro" id="IPR036163">
    <property type="entry name" value="HMA_dom_sf"/>
</dbReference>
<accession>A0A1V8S8Q1</accession>
<feature type="transmembrane region" description="Helical" evidence="15">
    <location>
        <begin position="521"/>
        <end position="543"/>
    </location>
</feature>
<evidence type="ECO:0000256" key="14">
    <source>
        <dbReference type="ARBA" id="ARBA00023136"/>
    </source>
</evidence>
<keyword evidence="4 15" id="KW-0812">Transmembrane</keyword>
<dbReference type="Gene3D" id="3.40.1110.10">
    <property type="entry name" value="Calcium-transporting ATPase, cytoplasmic domain N"/>
    <property type="match status" value="1"/>
</dbReference>
<dbReference type="SFLD" id="SFLDF00027">
    <property type="entry name" value="p-type_atpase"/>
    <property type="match status" value="1"/>
</dbReference>
<dbReference type="InterPro" id="IPR006121">
    <property type="entry name" value="HMA_dom"/>
</dbReference>
<evidence type="ECO:0000256" key="7">
    <source>
        <dbReference type="ARBA" id="ARBA00022741"/>
    </source>
</evidence>
<evidence type="ECO:0000256" key="10">
    <source>
        <dbReference type="ARBA" id="ARBA00022967"/>
    </source>
</evidence>
<dbReference type="GO" id="GO:0016020">
    <property type="term" value="C:membrane"/>
    <property type="evidence" value="ECO:0007669"/>
    <property type="project" value="UniProtKB-SubCell"/>
</dbReference>
<keyword evidence="3" id="KW-0813">Transport</keyword>
<keyword evidence="9" id="KW-0460">Magnesium</keyword>
<keyword evidence="6" id="KW-0677">Repeat</keyword>
<dbReference type="SFLD" id="SFLDG00002">
    <property type="entry name" value="C1.7:_P-type_atpase_like"/>
    <property type="match status" value="1"/>
</dbReference>
<dbReference type="InParanoid" id="A0A1V8S8Q1"/>
<evidence type="ECO:0000256" key="4">
    <source>
        <dbReference type="ARBA" id="ARBA00022692"/>
    </source>
</evidence>
<dbReference type="Gene3D" id="2.70.150.10">
    <property type="entry name" value="Calcium-transporting ATPase, cytoplasmic transduction domain A"/>
    <property type="match status" value="1"/>
</dbReference>
<dbReference type="Proteomes" id="UP000192596">
    <property type="component" value="Unassembled WGS sequence"/>
</dbReference>
<dbReference type="SUPFAM" id="SSF55008">
    <property type="entry name" value="HMA, heavy metal-associated domain"/>
    <property type="match status" value="3"/>
</dbReference>
<name>A0A1V8S8Q1_9PEZI</name>
<reference evidence="18" key="1">
    <citation type="submission" date="2017-03" db="EMBL/GenBank/DDBJ databases">
        <title>Genomes of endolithic fungi from Antarctica.</title>
        <authorList>
            <person name="Coleine C."/>
            <person name="Masonjones S."/>
            <person name="Stajich J.E."/>
        </authorList>
    </citation>
    <scope>NUCLEOTIDE SEQUENCE [LARGE SCALE GENOMIC DNA]</scope>
    <source>
        <strain evidence="18">CCFEE 5527</strain>
    </source>
</reference>
<dbReference type="Gene3D" id="3.30.70.100">
    <property type="match status" value="3"/>
</dbReference>
<dbReference type="SUPFAM" id="SSF81653">
    <property type="entry name" value="Calcium ATPase, transduction domain A"/>
    <property type="match status" value="1"/>
</dbReference>
<dbReference type="Pfam" id="PF00122">
    <property type="entry name" value="E1-E2_ATPase"/>
    <property type="match status" value="1"/>
</dbReference>
<dbReference type="InterPro" id="IPR023214">
    <property type="entry name" value="HAD_sf"/>
</dbReference>
<keyword evidence="5 15" id="KW-0479">Metal-binding</keyword>
<sequence length="1175" mass="125770">MEKCSDPSAPVALLQTSFLVPNLHCPTCVMHITSLMDGFTPAPVIKNISIINHIVTIAHETALPAISLSDVLTSAGYEVYDMIADPASSEKLPAQAGPDVHLEDAVKRWDPRRRSQMDAPTRLMHDANCQVCAAYGNTAKGLEVLESIAISDALDAIPPYLATLSIDGMTCSSCVGNVTKALQNVSTVDRADVSLIGNSANVHFRSNEVESVTFGLIRAVEDAGYDAQLMEVTHVPATAGEKEVEDKTGSWEATYAIEGMTCSSCVGKIYSAIKELPFVERAEVNLVAHTGSVLFSGKNHEALVINAINKVGYKPTLVDLTPLAKRDVAAASRTISLRIHGMHCPQCPKRVCETARRLQANIQKAPTLDSPTLTISYIPDAPKLTVRRIIEELNALDNSFTVDIHKAISVEQRSREMLMKEKRAIFLRAILSILAAIPSLIVGVVYMNLVSKHDPGYVYLMHPLHGVSRAEWANFIMATPVYFLAADHFHRRMLKEVYALWRLRSSVPIAKRLYRFGSMNMLISLGTTIAYFSSVAELIVAASNPSKDVAESSKQSYFDSVVFLTMFLLIGRLAEASMKAKSGDAISALGRLRPADASLIVQNDTDVNSAVERVSVDLIDTGDLVRIPHGSSPPCDGTMLDESADFDESSLTGESRLVGKQKGEAIFSGTINQGQAITIKVTGPAGASMLDSIIRIVREGQSKRAPVERIADLLTAYFVPVVVIIALTTWIIWLSLGLSGALPLSYLDNNTGGWPVWSLQFAIAVFVIACPCGLGLAAPTALFVGGGLAAKRGILVKGGGEAFQEASNLDAVVFDKTGTLTQGAEPKIVQHKVFTGVTGLEQSTIFGMLKGVEENSSHPLARAAVNFATSEGAAVVRTSAVEEIAGKGLKAMIEPAHGCVGGRYEALVGNEALLLDYGVEVPQEAIELLDSWKISGHSVILLACRFSGEEWRLCAILAALDPLRPEAAEVVRLLQSRGVHVWMLSGDNSKTANAVGSQVGIPPSNIIPGVLPVQKAEKVKYLQQSLEPRRGRGFQSALINKRSRATIAMVGDGVNDAPALAAADVGIAVASGSDVAVQSAAFVLVQSDLRAVLTLVTLSHVVFRRVILNFVWAALYNMVALPVAAGVLYPIQTSGGSRIRLDPAWAALAMALSSISVVTSSLLLRTRIPGIGFRE</sequence>
<evidence type="ECO:0000256" key="5">
    <source>
        <dbReference type="ARBA" id="ARBA00022723"/>
    </source>
</evidence>
<dbReference type="GO" id="GO:0016887">
    <property type="term" value="F:ATP hydrolysis activity"/>
    <property type="evidence" value="ECO:0007669"/>
    <property type="project" value="InterPro"/>
</dbReference>
<evidence type="ECO:0000256" key="1">
    <source>
        <dbReference type="ARBA" id="ARBA00004127"/>
    </source>
</evidence>
<keyword evidence="11 15" id="KW-1133">Transmembrane helix</keyword>
<dbReference type="PROSITE" id="PS01047">
    <property type="entry name" value="HMA_1"/>
    <property type="match status" value="2"/>
</dbReference>
<dbReference type="FunFam" id="3.30.70.100:FF:000001">
    <property type="entry name" value="ATPase copper transporting beta"/>
    <property type="match status" value="1"/>
</dbReference>
<dbReference type="OrthoDB" id="432719at2759"/>
<dbReference type="FunFam" id="2.70.150.10:FF:000068">
    <property type="entry name" value="Copper resistance-associated P-type ATPase"/>
    <property type="match status" value="1"/>
</dbReference>
<dbReference type="InterPro" id="IPR017969">
    <property type="entry name" value="Heavy-metal-associated_CS"/>
</dbReference>
<dbReference type="STRING" id="1507870.A0A1V8S8Q1"/>
<dbReference type="CDD" id="cd00371">
    <property type="entry name" value="HMA"/>
    <property type="match status" value="2"/>
</dbReference>
<evidence type="ECO:0000259" key="16">
    <source>
        <dbReference type="PROSITE" id="PS50846"/>
    </source>
</evidence>
<dbReference type="InterPro" id="IPR001757">
    <property type="entry name" value="P_typ_ATPase"/>
</dbReference>
<feature type="transmembrane region" description="Helical" evidence="15">
    <location>
        <begin position="467"/>
        <end position="485"/>
    </location>
</feature>
<dbReference type="NCBIfam" id="TIGR00003">
    <property type="entry name" value="copper ion binding protein"/>
    <property type="match status" value="1"/>
</dbReference>
<keyword evidence="10" id="KW-1278">Translocase</keyword>
<evidence type="ECO:0000313" key="18">
    <source>
        <dbReference type="Proteomes" id="UP000192596"/>
    </source>
</evidence>
<comment type="similarity">
    <text evidence="2 15">Belongs to the cation transport ATPase (P-type) (TC 3.A.3) family. Type IB subfamily.</text>
</comment>
<dbReference type="Pfam" id="PF00403">
    <property type="entry name" value="HMA"/>
    <property type="match status" value="2"/>
</dbReference>
<dbReference type="GO" id="GO:0043682">
    <property type="term" value="F:P-type divalent copper transporter activity"/>
    <property type="evidence" value="ECO:0007669"/>
    <property type="project" value="TreeGrafter"/>
</dbReference>
<dbReference type="Gene3D" id="3.40.50.1000">
    <property type="entry name" value="HAD superfamily/HAD-like"/>
    <property type="match status" value="1"/>
</dbReference>
<dbReference type="GO" id="GO:0005507">
    <property type="term" value="F:copper ion binding"/>
    <property type="evidence" value="ECO:0007669"/>
    <property type="project" value="InterPro"/>
</dbReference>
<dbReference type="Pfam" id="PF00702">
    <property type="entry name" value="Hydrolase"/>
    <property type="match status" value="1"/>
</dbReference>
<protein>
    <recommendedName>
        <fullName evidence="16">HMA domain-containing protein</fullName>
    </recommendedName>
</protein>
<dbReference type="NCBIfam" id="TIGR01494">
    <property type="entry name" value="ATPase_P-type"/>
    <property type="match status" value="2"/>
</dbReference>
<evidence type="ECO:0000256" key="3">
    <source>
        <dbReference type="ARBA" id="ARBA00022448"/>
    </source>
</evidence>
<dbReference type="InterPro" id="IPR006122">
    <property type="entry name" value="HMA_Cu_ion-bd"/>
</dbReference>
<evidence type="ECO:0000256" key="9">
    <source>
        <dbReference type="ARBA" id="ARBA00022842"/>
    </source>
</evidence>
<evidence type="ECO:0000256" key="15">
    <source>
        <dbReference type="RuleBase" id="RU362081"/>
    </source>
</evidence>
<evidence type="ECO:0000313" key="17">
    <source>
        <dbReference type="EMBL" id="OQN95433.1"/>
    </source>
</evidence>
<keyword evidence="14 15" id="KW-0472">Membrane</keyword>
<keyword evidence="13" id="KW-0406">Ion transport</keyword>
<evidence type="ECO:0000256" key="6">
    <source>
        <dbReference type="ARBA" id="ARBA00022737"/>
    </source>
</evidence>
<evidence type="ECO:0000256" key="11">
    <source>
        <dbReference type="ARBA" id="ARBA00022989"/>
    </source>
</evidence>
<evidence type="ECO:0000256" key="12">
    <source>
        <dbReference type="ARBA" id="ARBA00023008"/>
    </source>
</evidence>
<dbReference type="PRINTS" id="PR00119">
    <property type="entry name" value="CATATPASE"/>
</dbReference>
<dbReference type="GO" id="GO:0055070">
    <property type="term" value="P:copper ion homeostasis"/>
    <property type="evidence" value="ECO:0007669"/>
    <property type="project" value="TreeGrafter"/>
</dbReference>
<organism evidence="17 18">
    <name type="scientific">Cryoendolithus antarcticus</name>
    <dbReference type="NCBI Taxonomy" id="1507870"/>
    <lineage>
        <taxon>Eukaryota</taxon>
        <taxon>Fungi</taxon>
        <taxon>Dikarya</taxon>
        <taxon>Ascomycota</taxon>
        <taxon>Pezizomycotina</taxon>
        <taxon>Dothideomycetes</taxon>
        <taxon>Dothideomycetidae</taxon>
        <taxon>Cladosporiales</taxon>
        <taxon>Cladosporiaceae</taxon>
        <taxon>Cryoendolithus</taxon>
    </lineage>
</organism>